<evidence type="ECO:0000313" key="3">
    <source>
        <dbReference type="Proteomes" id="UP000313359"/>
    </source>
</evidence>
<organism evidence="2 3">
    <name type="scientific">Lentinus tigrinus ALCF2SS1-6</name>
    <dbReference type="NCBI Taxonomy" id="1328759"/>
    <lineage>
        <taxon>Eukaryota</taxon>
        <taxon>Fungi</taxon>
        <taxon>Dikarya</taxon>
        <taxon>Basidiomycota</taxon>
        <taxon>Agaricomycotina</taxon>
        <taxon>Agaricomycetes</taxon>
        <taxon>Polyporales</taxon>
        <taxon>Polyporaceae</taxon>
        <taxon>Lentinus</taxon>
    </lineage>
</organism>
<name>A0A5C2SC72_9APHY</name>
<proteinExistence type="predicted"/>
<feature type="region of interest" description="Disordered" evidence="1">
    <location>
        <begin position="149"/>
        <end position="177"/>
    </location>
</feature>
<evidence type="ECO:0000313" key="2">
    <source>
        <dbReference type="EMBL" id="RPD61363.1"/>
    </source>
</evidence>
<dbReference type="Proteomes" id="UP000313359">
    <property type="component" value="Unassembled WGS sequence"/>
</dbReference>
<sequence length="280" mass="31510">MVPSRHPLEPPPFSVTFQAYPRYHATTHIVARSFGLTAVARFAHRSFSLHTYSTYATYRRIMTYMVHRTSHIAHSHIHTVTFAHSQPRTFAHGRILGLLSVDTGHWYLVSGVERLGYTVRYTWDNGCCYYATVFVATLLLQDVPGPCGRCSSDSRKGEARGRVTKRESSFQESRAESRGSSFQDARCRAQAIKLKIRRTAQHVAVSRAFAFKLQASSLVGVSIEAGDPIPRLHRYGCRPLSTRTRSTPWVTVPSSRELQLRMALEVPVEFRPCDCASPAP</sequence>
<accession>A0A5C2SC72</accession>
<protein>
    <submittedName>
        <fullName evidence="2">Uncharacterized protein</fullName>
    </submittedName>
</protein>
<gene>
    <name evidence="2" type="ORF">L227DRAFT_66556</name>
</gene>
<dbReference type="AlphaFoldDB" id="A0A5C2SC72"/>
<evidence type="ECO:0000256" key="1">
    <source>
        <dbReference type="SAM" id="MobiDB-lite"/>
    </source>
</evidence>
<feature type="compositionally biased region" description="Basic and acidic residues" evidence="1">
    <location>
        <begin position="152"/>
        <end position="177"/>
    </location>
</feature>
<dbReference type="EMBL" id="ML122262">
    <property type="protein sequence ID" value="RPD61363.1"/>
    <property type="molecule type" value="Genomic_DNA"/>
</dbReference>
<keyword evidence="3" id="KW-1185">Reference proteome</keyword>
<reference evidence="2" key="1">
    <citation type="journal article" date="2018" name="Genome Biol. Evol.">
        <title>Genomics and development of Lentinus tigrinus, a white-rot wood-decaying mushroom with dimorphic fruiting bodies.</title>
        <authorList>
            <person name="Wu B."/>
            <person name="Xu Z."/>
            <person name="Knudson A."/>
            <person name="Carlson A."/>
            <person name="Chen N."/>
            <person name="Kovaka S."/>
            <person name="LaButti K."/>
            <person name="Lipzen A."/>
            <person name="Pennachio C."/>
            <person name="Riley R."/>
            <person name="Schakwitz W."/>
            <person name="Umezawa K."/>
            <person name="Ohm R.A."/>
            <person name="Grigoriev I.V."/>
            <person name="Nagy L.G."/>
            <person name="Gibbons J."/>
            <person name="Hibbett D."/>
        </authorList>
    </citation>
    <scope>NUCLEOTIDE SEQUENCE [LARGE SCALE GENOMIC DNA]</scope>
    <source>
        <strain evidence="2">ALCF2SS1-6</strain>
    </source>
</reference>